<evidence type="ECO:0000256" key="1">
    <source>
        <dbReference type="SAM" id="MobiDB-lite"/>
    </source>
</evidence>
<evidence type="ECO:0000313" key="4">
    <source>
        <dbReference type="Proteomes" id="UP001218218"/>
    </source>
</evidence>
<feature type="region of interest" description="Disordered" evidence="1">
    <location>
        <begin position="53"/>
        <end position="124"/>
    </location>
</feature>
<feature type="region of interest" description="Disordered" evidence="1">
    <location>
        <begin position="180"/>
        <end position="217"/>
    </location>
</feature>
<sequence length="646" mass="67623">ILSSQVEFFFNPNTLRERSYQFAYISKPYSCMRRPYLTSDRLRLRFPMPHPQLDIGSLGPGEPAVVQNPASSSPEDDVAPQDDAPQNVQLVPSATQPATSASSSDRAIPGQSTHTGSTTSLGSTEAFTSTSAQFASATGLSNVTSSLTTSLASLASPTTTTAASSSMYTLSLSSSVSSATPSASSSESVPPVSSSITPSRASASASSSASPSTTSAAVGPQGIGHDAAFYAGVALGVFILIACLATIIACLVRFRTRRREAAAIAAIAWDPVVAKPSSLELDPDFSLTGDRDVGEPKRSDSFLGDDLTSANAPPYYTNPFVETAYYSPHQVPSLVDSAAYPLPPRARPSLTIPLSNSGPYPTARPLPAHLADRDPHRLARTSGSASASARSSRSGSVRSHLPSASTLCVANGDASRASTALGMCAEHAEDGRNDMAGGGGQRAHEHQQGPLRGVNVPWRQRRESFARRAPGGTPGWVRMPAPPSMEPHEGQGQGEGWTSTLRASVMGALHAVTGVGAPREEGDDGLTRAPSMQRERREEGMGWQRRFAREEGEWEQGSGYALSRSSASTPYVPNGYLGPPPLAALQLSHGTSGTATDDDEDGMSLRTENARVPLVARPRPAAVVSRASSVYSSAGYGEGEGYFSHV</sequence>
<feature type="region of interest" description="Disordered" evidence="1">
    <location>
        <begin position="431"/>
        <end position="450"/>
    </location>
</feature>
<dbReference type="Proteomes" id="UP001218218">
    <property type="component" value="Unassembled WGS sequence"/>
</dbReference>
<keyword evidence="2" id="KW-1133">Transmembrane helix</keyword>
<reference evidence="3" key="1">
    <citation type="submission" date="2023-03" db="EMBL/GenBank/DDBJ databases">
        <title>Massive genome expansion in bonnet fungi (Mycena s.s.) driven by repeated elements and novel gene families across ecological guilds.</title>
        <authorList>
            <consortium name="Lawrence Berkeley National Laboratory"/>
            <person name="Harder C.B."/>
            <person name="Miyauchi S."/>
            <person name="Viragh M."/>
            <person name="Kuo A."/>
            <person name="Thoen E."/>
            <person name="Andreopoulos B."/>
            <person name="Lu D."/>
            <person name="Skrede I."/>
            <person name="Drula E."/>
            <person name="Henrissat B."/>
            <person name="Morin E."/>
            <person name="Kohler A."/>
            <person name="Barry K."/>
            <person name="LaButti K."/>
            <person name="Morin E."/>
            <person name="Salamov A."/>
            <person name="Lipzen A."/>
            <person name="Mereny Z."/>
            <person name="Hegedus B."/>
            <person name="Baldrian P."/>
            <person name="Stursova M."/>
            <person name="Weitz H."/>
            <person name="Taylor A."/>
            <person name="Grigoriev I.V."/>
            <person name="Nagy L.G."/>
            <person name="Martin F."/>
            <person name="Kauserud H."/>
        </authorList>
    </citation>
    <scope>NUCLEOTIDE SEQUENCE</scope>
    <source>
        <strain evidence="3">CBHHK002</strain>
    </source>
</reference>
<feature type="compositionally biased region" description="Low complexity" evidence="1">
    <location>
        <begin position="380"/>
        <end position="399"/>
    </location>
</feature>
<protein>
    <submittedName>
        <fullName evidence="3">Uncharacterized protein</fullName>
    </submittedName>
</protein>
<accession>A0AAD6ZSF0</accession>
<dbReference type="AlphaFoldDB" id="A0AAD6ZSF0"/>
<feature type="transmembrane region" description="Helical" evidence="2">
    <location>
        <begin position="227"/>
        <end position="252"/>
    </location>
</feature>
<keyword evidence="2" id="KW-0472">Membrane</keyword>
<keyword evidence="2" id="KW-0812">Transmembrane</keyword>
<comment type="caution">
    <text evidence="3">The sequence shown here is derived from an EMBL/GenBank/DDBJ whole genome shotgun (WGS) entry which is preliminary data.</text>
</comment>
<proteinExistence type="predicted"/>
<feature type="region of interest" description="Disordered" evidence="1">
    <location>
        <begin position="285"/>
        <end position="304"/>
    </location>
</feature>
<feature type="region of interest" description="Disordered" evidence="1">
    <location>
        <begin position="515"/>
        <end position="542"/>
    </location>
</feature>
<feature type="non-terminal residue" evidence="3">
    <location>
        <position position="1"/>
    </location>
</feature>
<evidence type="ECO:0000313" key="3">
    <source>
        <dbReference type="EMBL" id="KAJ7336964.1"/>
    </source>
</evidence>
<feature type="region of interest" description="Disordered" evidence="1">
    <location>
        <begin position="377"/>
        <end position="402"/>
    </location>
</feature>
<organism evidence="3 4">
    <name type="scientific">Mycena albidolilacea</name>
    <dbReference type="NCBI Taxonomy" id="1033008"/>
    <lineage>
        <taxon>Eukaryota</taxon>
        <taxon>Fungi</taxon>
        <taxon>Dikarya</taxon>
        <taxon>Basidiomycota</taxon>
        <taxon>Agaricomycotina</taxon>
        <taxon>Agaricomycetes</taxon>
        <taxon>Agaricomycetidae</taxon>
        <taxon>Agaricales</taxon>
        <taxon>Marasmiineae</taxon>
        <taxon>Mycenaceae</taxon>
        <taxon>Mycena</taxon>
    </lineage>
</organism>
<keyword evidence="4" id="KW-1185">Reference proteome</keyword>
<feature type="compositionally biased region" description="Basic and acidic residues" evidence="1">
    <location>
        <begin position="289"/>
        <end position="300"/>
    </location>
</feature>
<dbReference type="EMBL" id="JARIHO010000030">
    <property type="protein sequence ID" value="KAJ7336964.1"/>
    <property type="molecule type" value="Genomic_DNA"/>
</dbReference>
<name>A0AAD6ZSF0_9AGAR</name>
<feature type="region of interest" description="Disordered" evidence="1">
    <location>
        <begin position="467"/>
        <end position="496"/>
    </location>
</feature>
<feature type="compositionally biased region" description="Low complexity" evidence="1">
    <location>
        <begin position="92"/>
        <end position="124"/>
    </location>
</feature>
<evidence type="ECO:0000256" key="2">
    <source>
        <dbReference type="SAM" id="Phobius"/>
    </source>
</evidence>
<feature type="region of interest" description="Disordered" evidence="1">
    <location>
        <begin position="350"/>
        <end position="369"/>
    </location>
</feature>
<gene>
    <name evidence="3" type="ORF">DFH08DRAFT_1018188</name>
</gene>